<dbReference type="Gene3D" id="2.130.10.10">
    <property type="entry name" value="YVTN repeat-like/Quinoprotein amine dehydrogenase"/>
    <property type="match status" value="1"/>
</dbReference>
<dbReference type="InterPro" id="IPR015943">
    <property type="entry name" value="WD40/YVTN_repeat-like_dom_sf"/>
</dbReference>
<dbReference type="AlphaFoldDB" id="A0AAV8GLI8"/>
<dbReference type="PANTHER" id="PTHR22838:SF23">
    <property type="entry name" value="WD REPEAT-CONTAINING PROTEIN WDS HOMOLOG"/>
    <property type="match status" value="1"/>
</dbReference>
<dbReference type="InterPro" id="IPR051350">
    <property type="entry name" value="WD_repeat-ST_regulator"/>
</dbReference>
<dbReference type="Pfam" id="PF23627">
    <property type="entry name" value="LisH_WDR26"/>
    <property type="match status" value="1"/>
</dbReference>
<dbReference type="PROSITE" id="PS50294">
    <property type="entry name" value="WD_REPEATS_REGION"/>
    <property type="match status" value="3"/>
</dbReference>
<feature type="repeat" description="WD" evidence="3">
    <location>
        <begin position="368"/>
        <end position="409"/>
    </location>
</feature>
<dbReference type="EMBL" id="JAMFTS010000001">
    <property type="protein sequence ID" value="KAJ4803252.1"/>
    <property type="molecule type" value="Genomic_DNA"/>
</dbReference>
<evidence type="ECO:0000256" key="2">
    <source>
        <dbReference type="ARBA" id="ARBA00022737"/>
    </source>
</evidence>
<evidence type="ECO:0000313" key="5">
    <source>
        <dbReference type="Proteomes" id="UP001140206"/>
    </source>
</evidence>
<feature type="repeat" description="WD" evidence="3">
    <location>
        <begin position="585"/>
        <end position="617"/>
    </location>
</feature>
<evidence type="ECO:0000313" key="4">
    <source>
        <dbReference type="EMBL" id="KAJ4803252.1"/>
    </source>
</evidence>
<reference evidence="4" key="1">
    <citation type="submission" date="2022-08" db="EMBL/GenBank/DDBJ databases">
        <authorList>
            <person name="Marques A."/>
        </authorList>
    </citation>
    <scope>NUCLEOTIDE SEQUENCE</scope>
    <source>
        <strain evidence="4">RhyPub2mFocal</strain>
        <tissue evidence="4">Leaves</tissue>
    </source>
</reference>
<dbReference type="CDD" id="cd00200">
    <property type="entry name" value="WD40"/>
    <property type="match status" value="1"/>
</dbReference>
<dbReference type="Proteomes" id="UP001140206">
    <property type="component" value="Chromosome 1"/>
</dbReference>
<evidence type="ECO:0000256" key="1">
    <source>
        <dbReference type="ARBA" id="ARBA00022574"/>
    </source>
</evidence>
<keyword evidence="5" id="KW-1185">Reference proteome</keyword>
<dbReference type="InterPro" id="IPR001680">
    <property type="entry name" value="WD40_rpt"/>
</dbReference>
<dbReference type="PROSITE" id="PS50082">
    <property type="entry name" value="WD_REPEATS_2"/>
    <property type="match status" value="3"/>
</dbReference>
<dbReference type="PANTHER" id="PTHR22838">
    <property type="entry name" value="WD REPEAT PROTEIN 26-RELATED"/>
    <property type="match status" value="1"/>
</dbReference>
<dbReference type="Pfam" id="PF00400">
    <property type="entry name" value="WD40"/>
    <property type="match status" value="4"/>
</dbReference>
<dbReference type="InterPro" id="IPR036322">
    <property type="entry name" value="WD40_repeat_dom_sf"/>
</dbReference>
<evidence type="ECO:0000256" key="3">
    <source>
        <dbReference type="PROSITE-ProRule" id="PRU00221"/>
    </source>
</evidence>
<keyword evidence="2" id="KW-0677">Repeat</keyword>
<dbReference type="SUPFAM" id="SSF50978">
    <property type="entry name" value="WD40 repeat-like"/>
    <property type="match status" value="1"/>
</dbReference>
<protein>
    <submittedName>
        <fullName evidence="4">WD repeat-containing protein 26</fullName>
    </submittedName>
</protein>
<dbReference type="SMART" id="SM00320">
    <property type="entry name" value="WD40"/>
    <property type="match status" value="7"/>
</dbReference>
<sequence>MKVQVVQGRGCVHQVFSGFFKKKKGSNIFRIIILLLIPRASLPSLLTQILYPSLSLSVPSDLIQPLDFPLFPFLSLFSLSPIPLHHWNLSRSSWREFYSEMESSDDIESRLSCLGSRGLIDTTQFVRIIIQSLYSLGFNRAASSLESESGVRLDSAQHDRLLFDVMSGRWESCVSTINSIPGIDTSSLINASYLIWKEHFFELIGSGCFLPAIEVLWKQISPLGVDSCRVHRLAQYLVCYEAMGQTGSVGSTVQRRISLFLDLVEVLPPYIRVPSGRLEKLVETAVLKQRSSCQYHNLPKEITLFEDHKCWPEQIPSTCSQVLLEHKNEVWFVQFSHNGRYLASSSSDCTAIIWTVEDDDMVVYKHCLMGHEKPISFLSWSPDDTMLITCGNGETSKLWDVKTSTLLATFSDPKRRIISSCAWFPSSDKVLCASSEPDNRIFTCDLVGNVLDAWEGERIPKISDLAISPDGRLVIGICSEKTIWLCEFPQGKEKVIREERSITSLSLSRDGQFFIVNLNSEEIHLRKLDVNIGDGVDAVFKGHRQGKYVIRSCFGGSGCSFVASGSEDSKIYIWRRKCESPIKVLMGHSMIVNSVTWNPARPHMLASASDDHTVRIWMAGCNPQPSKKLGESLIS</sequence>
<keyword evidence="1 3" id="KW-0853">WD repeat</keyword>
<feature type="repeat" description="WD" evidence="3">
    <location>
        <begin position="323"/>
        <end position="364"/>
    </location>
</feature>
<organism evidence="4 5">
    <name type="scientific">Rhynchospora pubera</name>
    <dbReference type="NCBI Taxonomy" id="906938"/>
    <lineage>
        <taxon>Eukaryota</taxon>
        <taxon>Viridiplantae</taxon>
        <taxon>Streptophyta</taxon>
        <taxon>Embryophyta</taxon>
        <taxon>Tracheophyta</taxon>
        <taxon>Spermatophyta</taxon>
        <taxon>Magnoliopsida</taxon>
        <taxon>Liliopsida</taxon>
        <taxon>Poales</taxon>
        <taxon>Cyperaceae</taxon>
        <taxon>Cyperoideae</taxon>
        <taxon>Rhynchosporeae</taxon>
        <taxon>Rhynchospora</taxon>
    </lineage>
</organism>
<comment type="caution">
    <text evidence="4">The sequence shown here is derived from an EMBL/GenBank/DDBJ whole genome shotgun (WGS) entry which is preliminary data.</text>
</comment>
<name>A0AAV8GLI8_9POAL</name>
<proteinExistence type="predicted"/>
<accession>A0AAV8GLI8</accession>
<gene>
    <name evidence="4" type="ORF">LUZ62_015818</name>
</gene>